<dbReference type="SUPFAM" id="SSF47473">
    <property type="entry name" value="EF-hand"/>
    <property type="match status" value="1"/>
</dbReference>
<dbReference type="EMBL" id="JAPDRN010000114">
    <property type="protein sequence ID" value="KAJ9621445.1"/>
    <property type="molecule type" value="Genomic_DNA"/>
</dbReference>
<evidence type="ECO:0000256" key="2">
    <source>
        <dbReference type="SAM" id="MobiDB-lite"/>
    </source>
</evidence>
<accession>A0AA39CRG8</accession>
<dbReference type="PROSITE" id="PS50222">
    <property type="entry name" value="EF_HAND_2"/>
    <property type="match status" value="1"/>
</dbReference>
<keyword evidence="3" id="KW-0812">Transmembrane</keyword>
<gene>
    <name evidence="5" type="ORF">H2204_011880</name>
</gene>
<organism evidence="5">
    <name type="scientific">Knufia peltigerae</name>
    <dbReference type="NCBI Taxonomy" id="1002370"/>
    <lineage>
        <taxon>Eukaryota</taxon>
        <taxon>Fungi</taxon>
        <taxon>Dikarya</taxon>
        <taxon>Ascomycota</taxon>
        <taxon>Pezizomycotina</taxon>
        <taxon>Eurotiomycetes</taxon>
        <taxon>Chaetothyriomycetidae</taxon>
        <taxon>Chaetothyriales</taxon>
        <taxon>Trichomeriaceae</taxon>
        <taxon>Knufia</taxon>
    </lineage>
</organism>
<dbReference type="Gene3D" id="1.10.238.10">
    <property type="entry name" value="EF-hand"/>
    <property type="match status" value="1"/>
</dbReference>
<name>A0AA39CRG8_9EURO</name>
<feature type="compositionally biased region" description="Polar residues" evidence="2">
    <location>
        <begin position="119"/>
        <end position="135"/>
    </location>
</feature>
<keyword evidence="3" id="KW-0472">Membrane</keyword>
<evidence type="ECO:0000256" key="1">
    <source>
        <dbReference type="ARBA" id="ARBA00022837"/>
    </source>
</evidence>
<dbReference type="PROSITE" id="PS00018">
    <property type="entry name" value="EF_HAND_1"/>
    <property type="match status" value="1"/>
</dbReference>
<proteinExistence type="predicted"/>
<evidence type="ECO:0000259" key="4">
    <source>
        <dbReference type="PROSITE" id="PS50222"/>
    </source>
</evidence>
<dbReference type="InterPro" id="IPR018247">
    <property type="entry name" value="EF_Hand_1_Ca_BS"/>
</dbReference>
<feature type="domain" description="EF-hand" evidence="4">
    <location>
        <begin position="137"/>
        <end position="172"/>
    </location>
</feature>
<evidence type="ECO:0000256" key="3">
    <source>
        <dbReference type="SAM" id="Phobius"/>
    </source>
</evidence>
<keyword evidence="3" id="KW-1133">Transmembrane helix</keyword>
<dbReference type="CDD" id="cd00051">
    <property type="entry name" value="EFh"/>
    <property type="match status" value="1"/>
</dbReference>
<keyword evidence="1" id="KW-0106">Calcium</keyword>
<comment type="caution">
    <text evidence="5">The sequence shown here is derived from an EMBL/GenBank/DDBJ whole genome shotgun (WGS) entry which is preliminary data.</text>
</comment>
<feature type="region of interest" description="Disordered" evidence="2">
    <location>
        <begin position="115"/>
        <end position="135"/>
    </location>
</feature>
<sequence length="184" mass="18827">MRLREWLTVRVRVDRGAKSIQKCGGRVGAVRKQRPRTTTLQETPQMTIRNRKPLIALIVAAGSVLAIPAMAQTAKQQAAHAQNEAAQAQQAATQAGQAADQATGAAAAASAQANGGGQTWASIDTDGNGTISKSESQVNAGLAQVFDQADSNKDGELSADEYKAYVAAQQAGAGAGGTAAGQGR</sequence>
<dbReference type="AlphaFoldDB" id="A0AA39CRG8"/>
<feature type="transmembrane region" description="Helical" evidence="3">
    <location>
        <begin position="54"/>
        <end position="71"/>
    </location>
</feature>
<dbReference type="InterPro" id="IPR002048">
    <property type="entry name" value="EF_hand_dom"/>
</dbReference>
<protein>
    <recommendedName>
        <fullName evidence="4">EF-hand domain-containing protein</fullName>
    </recommendedName>
</protein>
<evidence type="ECO:0000313" key="5">
    <source>
        <dbReference type="EMBL" id="KAJ9621445.1"/>
    </source>
</evidence>
<dbReference type="Pfam" id="PF13202">
    <property type="entry name" value="EF-hand_5"/>
    <property type="match status" value="2"/>
</dbReference>
<reference evidence="5" key="1">
    <citation type="submission" date="2022-10" db="EMBL/GenBank/DDBJ databases">
        <title>Culturing micro-colonial fungi from biological soil crusts in the Mojave desert and describing Neophaeococcomyces mojavensis, and introducing the new genera and species Taxawa tesnikishii.</title>
        <authorList>
            <person name="Kurbessoian T."/>
            <person name="Stajich J.E."/>
        </authorList>
    </citation>
    <scope>NUCLEOTIDE SEQUENCE</scope>
    <source>
        <strain evidence="5">TK_35</strain>
    </source>
</reference>
<dbReference type="GO" id="GO:0005509">
    <property type="term" value="F:calcium ion binding"/>
    <property type="evidence" value="ECO:0007669"/>
    <property type="project" value="InterPro"/>
</dbReference>
<dbReference type="InterPro" id="IPR011992">
    <property type="entry name" value="EF-hand-dom_pair"/>
</dbReference>